<dbReference type="EMBL" id="BAAALS010000006">
    <property type="protein sequence ID" value="GAA1746392.1"/>
    <property type="molecule type" value="Genomic_DNA"/>
</dbReference>
<evidence type="ECO:0000256" key="1">
    <source>
        <dbReference type="SAM" id="MobiDB-lite"/>
    </source>
</evidence>
<gene>
    <name evidence="2" type="ORF">GCM10009681_16930</name>
</gene>
<keyword evidence="3" id="KW-1185">Reference proteome</keyword>
<feature type="compositionally biased region" description="Polar residues" evidence="1">
    <location>
        <begin position="1"/>
        <end position="11"/>
    </location>
</feature>
<accession>A0ABP4W6K0</accession>
<evidence type="ECO:0000313" key="3">
    <source>
        <dbReference type="Proteomes" id="UP001500655"/>
    </source>
</evidence>
<evidence type="ECO:0000313" key="2">
    <source>
        <dbReference type="EMBL" id="GAA1746392.1"/>
    </source>
</evidence>
<sequence length="59" mass="6269">MIQNVATQVTQRLGMGGASRRRTISGTARRVRPPAGLSSVRVSSFAASGVDRAWVTPRS</sequence>
<dbReference type="Proteomes" id="UP001500655">
    <property type="component" value="Unassembled WGS sequence"/>
</dbReference>
<organism evidence="2 3">
    <name type="scientific">Luedemannella helvata</name>
    <dbReference type="NCBI Taxonomy" id="349315"/>
    <lineage>
        <taxon>Bacteria</taxon>
        <taxon>Bacillati</taxon>
        <taxon>Actinomycetota</taxon>
        <taxon>Actinomycetes</taxon>
        <taxon>Micromonosporales</taxon>
        <taxon>Micromonosporaceae</taxon>
        <taxon>Luedemannella</taxon>
    </lineage>
</organism>
<comment type="caution">
    <text evidence="2">The sequence shown here is derived from an EMBL/GenBank/DDBJ whole genome shotgun (WGS) entry which is preliminary data.</text>
</comment>
<reference evidence="3" key="1">
    <citation type="journal article" date="2019" name="Int. J. Syst. Evol. Microbiol.">
        <title>The Global Catalogue of Microorganisms (GCM) 10K type strain sequencing project: providing services to taxonomists for standard genome sequencing and annotation.</title>
        <authorList>
            <consortium name="The Broad Institute Genomics Platform"/>
            <consortium name="The Broad Institute Genome Sequencing Center for Infectious Disease"/>
            <person name="Wu L."/>
            <person name="Ma J."/>
        </authorList>
    </citation>
    <scope>NUCLEOTIDE SEQUENCE [LARGE SCALE GENOMIC DNA]</scope>
    <source>
        <strain evidence="3">JCM 13249</strain>
    </source>
</reference>
<protein>
    <submittedName>
        <fullName evidence="2">Uncharacterized protein</fullName>
    </submittedName>
</protein>
<name>A0ABP4W6K0_9ACTN</name>
<feature type="region of interest" description="Disordered" evidence="1">
    <location>
        <begin position="1"/>
        <end position="32"/>
    </location>
</feature>
<proteinExistence type="predicted"/>